<dbReference type="GO" id="GO:0110001">
    <property type="term" value="C:toxin-antitoxin complex"/>
    <property type="evidence" value="ECO:0007669"/>
    <property type="project" value="InterPro"/>
</dbReference>
<dbReference type="InterPro" id="IPR037038">
    <property type="entry name" value="HepT-like_sf"/>
</dbReference>
<keyword evidence="6" id="KW-1185">Reference proteome</keyword>
<gene>
    <name evidence="5" type="ORF">ASJ30_15850</name>
</gene>
<evidence type="ECO:0000256" key="2">
    <source>
        <dbReference type="ARBA" id="ARBA00022722"/>
    </source>
</evidence>
<keyword evidence="2" id="KW-0540">Nuclease</keyword>
<dbReference type="Pfam" id="PF01934">
    <property type="entry name" value="HepT-like"/>
    <property type="match status" value="1"/>
</dbReference>
<organism evidence="5 6">
    <name type="scientific">Janibacter indicus</name>
    <dbReference type="NCBI Taxonomy" id="857417"/>
    <lineage>
        <taxon>Bacteria</taxon>
        <taxon>Bacillati</taxon>
        <taxon>Actinomycetota</taxon>
        <taxon>Actinomycetes</taxon>
        <taxon>Micrococcales</taxon>
        <taxon>Intrasporangiaceae</taxon>
        <taxon>Janibacter</taxon>
    </lineage>
</organism>
<dbReference type="GO" id="GO:0004540">
    <property type="term" value="F:RNA nuclease activity"/>
    <property type="evidence" value="ECO:0007669"/>
    <property type="project" value="InterPro"/>
</dbReference>
<keyword evidence="1" id="KW-1277">Toxin-antitoxin system</keyword>
<dbReference type="EMBL" id="CP013290">
    <property type="protein sequence ID" value="APH02829.1"/>
    <property type="molecule type" value="Genomic_DNA"/>
</dbReference>
<protein>
    <recommendedName>
        <fullName evidence="7">DUF86 domain-containing protein</fullName>
    </recommendedName>
</protein>
<evidence type="ECO:0000313" key="6">
    <source>
        <dbReference type="Proteomes" id="UP000182938"/>
    </source>
</evidence>
<sequence length="129" mass="14123">MSPRDFSREVLQVRLGLMRELLDDLDAMGDVTVGSLTQDRITRRAAERILTQLVDLAADINTHAATSLGGLRPTEYRQSFDAAVTAGLIEQELADALKSSVGMRDVLIHEYVATDLEMVAAAVPLARRD</sequence>
<evidence type="ECO:0008006" key="7">
    <source>
        <dbReference type="Google" id="ProtNLM"/>
    </source>
</evidence>
<dbReference type="KEGG" id="jte:ASJ30_15850"/>
<dbReference type="AlphaFoldDB" id="A0A1L3MKF5"/>
<comment type="similarity">
    <text evidence="4">Belongs to the HepT RNase toxin family.</text>
</comment>
<evidence type="ECO:0000313" key="5">
    <source>
        <dbReference type="EMBL" id="APH02829.1"/>
    </source>
</evidence>
<dbReference type="GO" id="GO:0016787">
    <property type="term" value="F:hydrolase activity"/>
    <property type="evidence" value="ECO:0007669"/>
    <property type="project" value="UniProtKB-KW"/>
</dbReference>
<dbReference type="InterPro" id="IPR052379">
    <property type="entry name" value="Type_VII_TA_RNase"/>
</dbReference>
<accession>A0A1L3MKF5</accession>
<proteinExistence type="inferred from homology"/>
<dbReference type="PANTHER" id="PTHR33397">
    <property type="entry name" value="UPF0331 PROTEIN YUTE"/>
    <property type="match status" value="1"/>
</dbReference>
<evidence type="ECO:0000256" key="4">
    <source>
        <dbReference type="ARBA" id="ARBA00024207"/>
    </source>
</evidence>
<keyword evidence="3" id="KW-0378">Hydrolase</keyword>
<dbReference type="InterPro" id="IPR008201">
    <property type="entry name" value="HepT-like"/>
</dbReference>
<evidence type="ECO:0000256" key="3">
    <source>
        <dbReference type="ARBA" id="ARBA00022801"/>
    </source>
</evidence>
<dbReference type="NCBIfam" id="NF047751">
    <property type="entry name" value="HepT_toxin"/>
    <property type="match status" value="1"/>
</dbReference>
<dbReference type="Proteomes" id="UP000182938">
    <property type="component" value="Chromosome"/>
</dbReference>
<dbReference type="Gene3D" id="1.20.120.580">
    <property type="entry name" value="bsu32300-like"/>
    <property type="match status" value="1"/>
</dbReference>
<evidence type="ECO:0000256" key="1">
    <source>
        <dbReference type="ARBA" id="ARBA00022649"/>
    </source>
</evidence>
<dbReference type="PANTHER" id="PTHR33397:SF5">
    <property type="entry name" value="RNASE YUTE-RELATED"/>
    <property type="match status" value="1"/>
</dbReference>
<name>A0A1L3MKF5_9MICO</name>
<dbReference type="RefSeq" id="WP_072625956.1">
    <property type="nucleotide sequence ID" value="NZ_CP013290.1"/>
</dbReference>
<reference evidence="5 6" key="1">
    <citation type="submission" date="2015-11" db="EMBL/GenBank/DDBJ databases">
        <authorList>
            <person name="Zhang Y."/>
            <person name="Guo Z."/>
        </authorList>
    </citation>
    <scope>NUCLEOTIDE SEQUENCE [LARGE SCALE GENOMIC DNA]</scope>
    <source>
        <strain evidence="5 6">YFY001</strain>
    </source>
</reference>